<keyword evidence="12" id="KW-1185">Reference proteome</keyword>
<feature type="transmembrane region" description="Helical" evidence="9">
    <location>
        <begin position="269"/>
        <end position="294"/>
    </location>
</feature>
<keyword evidence="8" id="KW-0807">Transducer</keyword>
<evidence type="ECO:0000256" key="4">
    <source>
        <dbReference type="ARBA" id="ARBA00022989"/>
    </source>
</evidence>
<dbReference type="GO" id="GO:0004930">
    <property type="term" value="F:G protein-coupled receptor activity"/>
    <property type="evidence" value="ECO:0000318"/>
    <property type="project" value="GO_Central"/>
</dbReference>
<comment type="subcellular location">
    <subcellularLocation>
        <location evidence="1">Cell membrane</location>
        <topology evidence="1">Multi-pass membrane protein</topology>
    </subcellularLocation>
</comment>
<keyword evidence="2" id="KW-1003">Cell membrane</keyword>
<dbReference type="PANTHER" id="PTHR24249">
    <property type="entry name" value="HISTAMINE RECEPTOR-RELATED G-PROTEIN COUPLED RECEPTOR"/>
    <property type="match status" value="1"/>
</dbReference>
<dbReference type="EMBL" id="DS985263">
    <property type="protein sequence ID" value="EDV20107.1"/>
    <property type="molecule type" value="Genomic_DNA"/>
</dbReference>
<accession>B3SB61</accession>
<evidence type="ECO:0000256" key="8">
    <source>
        <dbReference type="ARBA" id="ARBA00023224"/>
    </source>
</evidence>
<dbReference type="InParanoid" id="B3SB61"/>
<dbReference type="GO" id="GO:0005886">
    <property type="term" value="C:plasma membrane"/>
    <property type="evidence" value="ECO:0000318"/>
    <property type="project" value="GO_Central"/>
</dbReference>
<feature type="transmembrane region" description="Helical" evidence="9">
    <location>
        <begin position="54"/>
        <end position="72"/>
    </location>
</feature>
<feature type="transmembrane region" description="Helical" evidence="9">
    <location>
        <begin position="92"/>
        <end position="110"/>
    </location>
</feature>
<dbReference type="GeneID" id="6758703"/>
<dbReference type="InterPro" id="IPR000276">
    <property type="entry name" value="GPCR_Rhodpsn"/>
</dbReference>
<keyword evidence="7" id="KW-0675">Receptor</keyword>
<sequence length="334" mass="39006">MEMRNISAHPCIYSGLSPNCNNSSNIVSPKVNVTEMLLWCTVGLKERYKKNSTVIVNSTCFVSILYSMMYILPRRANPFWYQVPILCRILSPLGQAFAVIICIHLCLISLDRYFSILNPFSYKKYVTKKRVIILISIIWIASSAVCIVPVVLIFKRISTAALYAKCQEYDGPQEEKVYVFILFLALFSLPLIVSLLTYCHLTLIIQFHTKGVFINRNGDIMKQKQSWRRKKAYRQFSILLITFVIFFLPYITVYLVIKQLGHDRISTFMHYMLLITRYIAFFYPAIIPLLYAYFTADSKKKLQELSKRATRLPKRINDASDDRIRRCSVRERYI</sequence>
<evidence type="ECO:0000256" key="2">
    <source>
        <dbReference type="ARBA" id="ARBA00022475"/>
    </source>
</evidence>
<dbReference type="HOGENOM" id="CLU_009579_5_0_1"/>
<keyword evidence="5" id="KW-0297">G-protein coupled receptor</keyword>
<dbReference type="KEGG" id="tad:TRIADDRAFT_61501"/>
<keyword evidence="3 9" id="KW-0812">Transmembrane</keyword>
<evidence type="ECO:0000256" key="9">
    <source>
        <dbReference type="SAM" id="Phobius"/>
    </source>
</evidence>
<feature type="domain" description="G-protein coupled receptors family 1 profile" evidence="10">
    <location>
        <begin position="34"/>
        <end position="291"/>
    </location>
</feature>
<dbReference type="AlphaFoldDB" id="B3SB61"/>
<protein>
    <recommendedName>
        <fullName evidence="10">G-protein coupled receptors family 1 profile domain-containing protein</fullName>
    </recommendedName>
</protein>
<evidence type="ECO:0000256" key="7">
    <source>
        <dbReference type="ARBA" id="ARBA00023170"/>
    </source>
</evidence>
<dbReference type="PANTHER" id="PTHR24249:SF372">
    <property type="entry name" value="G-PROTEIN COUPLED RECEPTORS FAMILY 1 PROFILE DOMAIN-CONTAINING PROTEIN"/>
    <property type="match status" value="1"/>
</dbReference>
<feature type="transmembrane region" description="Helical" evidence="9">
    <location>
        <begin position="236"/>
        <end position="257"/>
    </location>
</feature>
<keyword evidence="6 9" id="KW-0472">Membrane</keyword>
<feature type="transmembrane region" description="Helical" evidence="9">
    <location>
        <begin position="131"/>
        <end position="154"/>
    </location>
</feature>
<evidence type="ECO:0000256" key="5">
    <source>
        <dbReference type="ARBA" id="ARBA00023040"/>
    </source>
</evidence>
<dbReference type="CTD" id="6758703"/>
<dbReference type="FunCoup" id="B3SB61">
    <property type="interactions" value="190"/>
</dbReference>
<dbReference type="PRINTS" id="PR00237">
    <property type="entry name" value="GPCRRHODOPSN"/>
</dbReference>
<dbReference type="InterPro" id="IPR050569">
    <property type="entry name" value="TAAR"/>
</dbReference>
<dbReference type="GO" id="GO:0032870">
    <property type="term" value="P:cellular response to hormone stimulus"/>
    <property type="evidence" value="ECO:0000318"/>
    <property type="project" value="GO_Central"/>
</dbReference>
<dbReference type="PROSITE" id="PS50262">
    <property type="entry name" value="G_PROTEIN_RECEP_F1_2"/>
    <property type="match status" value="1"/>
</dbReference>
<evidence type="ECO:0000313" key="12">
    <source>
        <dbReference type="Proteomes" id="UP000009022"/>
    </source>
</evidence>
<dbReference type="PhylomeDB" id="B3SB61"/>
<dbReference type="RefSeq" id="XP_002117491.1">
    <property type="nucleotide sequence ID" value="XM_002117455.1"/>
</dbReference>
<evidence type="ECO:0000256" key="3">
    <source>
        <dbReference type="ARBA" id="ARBA00022692"/>
    </source>
</evidence>
<dbReference type="Proteomes" id="UP000009022">
    <property type="component" value="Unassembled WGS sequence"/>
</dbReference>
<feature type="transmembrane region" description="Helical" evidence="9">
    <location>
        <begin position="177"/>
        <end position="201"/>
    </location>
</feature>
<evidence type="ECO:0000256" key="1">
    <source>
        <dbReference type="ARBA" id="ARBA00004651"/>
    </source>
</evidence>
<dbReference type="eggNOG" id="KOG3656">
    <property type="taxonomic scope" value="Eukaryota"/>
</dbReference>
<dbReference type="SUPFAM" id="SSF81321">
    <property type="entry name" value="Family A G protein-coupled receptor-like"/>
    <property type="match status" value="1"/>
</dbReference>
<dbReference type="Gene3D" id="1.20.1070.10">
    <property type="entry name" value="Rhodopsin 7-helix transmembrane proteins"/>
    <property type="match status" value="1"/>
</dbReference>
<evidence type="ECO:0000313" key="11">
    <source>
        <dbReference type="EMBL" id="EDV20107.1"/>
    </source>
</evidence>
<reference evidence="11 12" key="1">
    <citation type="journal article" date="2008" name="Nature">
        <title>The Trichoplax genome and the nature of placozoans.</title>
        <authorList>
            <person name="Srivastava M."/>
            <person name="Begovic E."/>
            <person name="Chapman J."/>
            <person name="Putnam N.H."/>
            <person name="Hellsten U."/>
            <person name="Kawashima T."/>
            <person name="Kuo A."/>
            <person name="Mitros T."/>
            <person name="Salamov A."/>
            <person name="Carpenter M.L."/>
            <person name="Signorovitch A.Y."/>
            <person name="Moreno M.A."/>
            <person name="Kamm K."/>
            <person name="Grimwood J."/>
            <person name="Schmutz J."/>
            <person name="Shapiro H."/>
            <person name="Grigoriev I.V."/>
            <person name="Buss L.W."/>
            <person name="Schierwater B."/>
            <person name="Dellaporta S.L."/>
            <person name="Rokhsar D.S."/>
        </authorList>
    </citation>
    <scope>NUCLEOTIDE SEQUENCE [LARGE SCALE GENOMIC DNA]</scope>
    <source>
        <strain evidence="11 12">Grell-BS-1999</strain>
    </source>
</reference>
<proteinExistence type="predicted"/>
<gene>
    <name evidence="11" type="ORF">TRIADDRAFT_61501</name>
</gene>
<dbReference type="GO" id="GO:0007186">
    <property type="term" value="P:G protein-coupled receptor signaling pathway"/>
    <property type="evidence" value="ECO:0000318"/>
    <property type="project" value="GO_Central"/>
</dbReference>
<dbReference type="InterPro" id="IPR017452">
    <property type="entry name" value="GPCR_Rhodpsn_7TM"/>
</dbReference>
<keyword evidence="4 9" id="KW-1133">Transmembrane helix</keyword>
<evidence type="ECO:0000259" key="10">
    <source>
        <dbReference type="PROSITE" id="PS50262"/>
    </source>
</evidence>
<dbReference type="Pfam" id="PF00001">
    <property type="entry name" value="7tm_1"/>
    <property type="match status" value="1"/>
</dbReference>
<organism evidence="11 12">
    <name type="scientific">Trichoplax adhaerens</name>
    <name type="common">Trichoplax reptans</name>
    <dbReference type="NCBI Taxonomy" id="10228"/>
    <lineage>
        <taxon>Eukaryota</taxon>
        <taxon>Metazoa</taxon>
        <taxon>Placozoa</taxon>
        <taxon>Uniplacotomia</taxon>
        <taxon>Trichoplacea</taxon>
        <taxon>Trichoplacidae</taxon>
        <taxon>Trichoplax</taxon>
    </lineage>
</organism>
<name>B3SB61_TRIAD</name>
<dbReference type="CDD" id="cd00637">
    <property type="entry name" value="7tm_classA_rhodopsin-like"/>
    <property type="match status" value="1"/>
</dbReference>
<evidence type="ECO:0000256" key="6">
    <source>
        <dbReference type="ARBA" id="ARBA00023136"/>
    </source>
</evidence>